<sequence>MPNDLEDFLRRAAQRRQAKAADQKQAQQPVRPVRPQYSNSRTERLARPVEEPDPVLMAEIVDEDAESHSRQIQRLEDQRRSIEEAKKVARRLEEETAKKQKKSAQKDSSESSIPQSTGHPIADLLANFRRPGGIQQAILMREILDRPEHRWPD</sequence>
<dbReference type="RefSeq" id="WP_068262578.1">
    <property type="nucleotide sequence ID" value="NZ_LWSK01000037.1"/>
</dbReference>
<name>A0A5B1CDC3_9BACT</name>
<evidence type="ECO:0000313" key="2">
    <source>
        <dbReference type="EMBL" id="KAA1259158.1"/>
    </source>
</evidence>
<feature type="compositionally biased region" description="Basic and acidic residues" evidence="1">
    <location>
        <begin position="41"/>
        <end position="50"/>
    </location>
</feature>
<evidence type="ECO:0000256" key="1">
    <source>
        <dbReference type="SAM" id="MobiDB-lite"/>
    </source>
</evidence>
<dbReference type="Proteomes" id="UP000322699">
    <property type="component" value="Unassembled WGS sequence"/>
</dbReference>
<comment type="caution">
    <text evidence="2">The sequence shown here is derived from an EMBL/GenBank/DDBJ whole genome shotgun (WGS) entry which is preliminary data.</text>
</comment>
<dbReference type="AlphaFoldDB" id="A0A5B1CDC3"/>
<feature type="compositionally biased region" description="Low complexity" evidence="1">
    <location>
        <begin position="23"/>
        <end position="36"/>
    </location>
</feature>
<keyword evidence="3" id="KW-1185">Reference proteome</keyword>
<accession>A0A5B1CDC3</accession>
<feature type="region of interest" description="Disordered" evidence="1">
    <location>
        <begin position="62"/>
        <end position="81"/>
    </location>
</feature>
<evidence type="ECO:0000313" key="3">
    <source>
        <dbReference type="Proteomes" id="UP000322699"/>
    </source>
</evidence>
<feature type="compositionally biased region" description="Basic and acidic residues" evidence="1">
    <location>
        <begin position="86"/>
        <end position="109"/>
    </location>
</feature>
<feature type="compositionally biased region" description="Basic and acidic residues" evidence="1">
    <location>
        <begin position="66"/>
        <end position="81"/>
    </location>
</feature>
<reference evidence="2 3" key="1">
    <citation type="submission" date="2019-08" db="EMBL/GenBank/DDBJ databases">
        <title>Deep-cultivation of Planctomycetes and their phenomic and genomic characterization uncovers novel biology.</title>
        <authorList>
            <person name="Wiegand S."/>
            <person name="Jogler M."/>
            <person name="Boedeker C."/>
            <person name="Pinto D."/>
            <person name="Vollmers J."/>
            <person name="Rivas-Marin E."/>
            <person name="Kohn T."/>
            <person name="Peeters S.H."/>
            <person name="Heuer A."/>
            <person name="Rast P."/>
            <person name="Oberbeckmann S."/>
            <person name="Bunk B."/>
            <person name="Jeske O."/>
            <person name="Meyerdierks A."/>
            <person name="Storesund J.E."/>
            <person name="Kallscheuer N."/>
            <person name="Luecker S."/>
            <person name="Lage O.M."/>
            <person name="Pohl T."/>
            <person name="Merkel B.J."/>
            <person name="Hornburger P."/>
            <person name="Mueller R.-W."/>
            <person name="Bruemmer F."/>
            <person name="Labrenz M."/>
            <person name="Spormann A.M."/>
            <person name="Op Den Camp H."/>
            <person name="Overmann J."/>
            <person name="Amann R."/>
            <person name="Jetten M.S.M."/>
            <person name="Mascher T."/>
            <person name="Medema M.H."/>
            <person name="Devos D.P."/>
            <person name="Kaster A.-K."/>
            <person name="Ovreas L."/>
            <person name="Rohde M."/>
            <person name="Galperin M.Y."/>
            <person name="Jogler C."/>
        </authorList>
    </citation>
    <scope>NUCLEOTIDE SEQUENCE [LARGE SCALE GENOMIC DNA]</scope>
    <source>
        <strain evidence="2 3">LF1</strain>
    </source>
</reference>
<dbReference type="OrthoDB" id="279839at2"/>
<protein>
    <submittedName>
        <fullName evidence="2">Uncharacterized protein</fullName>
    </submittedName>
</protein>
<proteinExistence type="predicted"/>
<feature type="region of interest" description="Disordered" evidence="1">
    <location>
        <begin position="13"/>
        <end position="54"/>
    </location>
</feature>
<dbReference type="EMBL" id="VRLW01000001">
    <property type="protein sequence ID" value="KAA1259158.1"/>
    <property type="molecule type" value="Genomic_DNA"/>
</dbReference>
<organism evidence="2 3">
    <name type="scientific">Rubripirellula obstinata</name>
    <dbReference type="NCBI Taxonomy" id="406547"/>
    <lineage>
        <taxon>Bacteria</taxon>
        <taxon>Pseudomonadati</taxon>
        <taxon>Planctomycetota</taxon>
        <taxon>Planctomycetia</taxon>
        <taxon>Pirellulales</taxon>
        <taxon>Pirellulaceae</taxon>
        <taxon>Rubripirellula</taxon>
    </lineage>
</organism>
<feature type="region of interest" description="Disordered" evidence="1">
    <location>
        <begin position="86"/>
        <end position="128"/>
    </location>
</feature>
<gene>
    <name evidence="2" type="ORF">LF1_16860</name>
</gene>